<dbReference type="Gene3D" id="3.80.10.10">
    <property type="entry name" value="Ribonuclease Inhibitor"/>
    <property type="match status" value="1"/>
</dbReference>
<dbReference type="InterPro" id="IPR009060">
    <property type="entry name" value="UBA-like_sf"/>
</dbReference>
<dbReference type="PROSITE" id="PS51281">
    <property type="entry name" value="TAP_C"/>
    <property type="match status" value="1"/>
</dbReference>
<dbReference type="PANTHER" id="PTHR10662:SF22">
    <property type="entry name" value="NUCLEAR RNA EXPORT FACTOR 1"/>
    <property type="match status" value="1"/>
</dbReference>
<keyword evidence="12" id="KW-1185">Reference proteome</keyword>
<dbReference type="EMBL" id="JASPKY010000369">
    <property type="protein sequence ID" value="KAK9703449.1"/>
    <property type="molecule type" value="Genomic_DNA"/>
</dbReference>
<dbReference type="Gene3D" id="3.10.450.50">
    <property type="match status" value="1"/>
</dbReference>
<dbReference type="GO" id="GO:0005634">
    <property type="term" value="C:nucleus"/>
    <property type="evidence" value="ECO:0007669"/>
    <property type="project" value="UniProtKB-SubCell"/>
</dbReference>
<comment type="subcellular location">
    <subcellularLocation>
        <location evidence="1">Nucleus</location>
    </subcellularLocation>
</comment>
<evidence type="ECO:0000256" key="7">
    <source>
        <dbReference type="ARBA" id="ARBA00023242"/>
    </source>
</evidence>
<proteinExistence type="inferred from homology"/>
<dbReference type="InterPro" id="IPR030217">
    <property type="entry name" value="NXF_fam"/>
</dbReference>
<dbReference type="Pfam" id="PF22602">
    <property type="entry name" value="NXF_NTF2"/>
    <property type="match status" value="1"/>
</dbReference>
<dbReference type="InterPro" id="IPR012677">
    <property type="entry name" value="Nucleotide-bd_a/b_plait_sf"/>
</dbReference>
<gene>
    <name evidence="11" type="ORF">QE152_g29327</name>
</gene>
<evidence type="ECO:0000256" key="8">
    <source>
        <dbReference type="SAM" id="MobiDB-lite"/>
    </source>
</evidence>
<dbReference type="AlphaFoldDB" id="A0AAW1JIG2"/>
<evidence type="ECO:0000256" key="5">
    <source>
        <dbReference type="ARBA" id="ARBA00022737"/>
    </source>
</evidence>
<sequence>MLVEINQFNLNTGTLNKFKSLLYYNSYWHQVIVENVEDLDRDAVLRTLMKFCQPLHFIPVHYNSSNNIATFLLKNCGAAIQKLCTNNLVIMNPFNKEKPFKISLKLCYANSNDLKINIQINLTNILNKRFNSETGVLNLDNFARDPALEEYCALSQPKLFFYILHLAKSTQFKQLKLSNNDIESLQSVEALEGVKNPISIDLRNNNIKDIAEIQNLKNLHVSELWLDGNPICDNYTEITYGKAMKEILTKLEKLDGINVQLKGVLPLRRNFLCNYTGFDLVDQFLEHYFTLYDAQNRTVLEELYHRNALFSMTSMYIPAQSTSLTANLTNYKKLSRNLNHISDFSKSAQGLFVGSFKIMQTLCSLPISEHDPFSFTADLISYTETTAILVVTGVFRESSNTLLESDRLMGFCRTFVLLAGANGEYTILNDMLNITNATTTQAQRAFKNIKIPKPKFIYIPQPQNAKEEMEMTETLTIITSMKSEWSRKCLVECKYDLKDALNLFIDLVKQDKVPKTAFLSEAEVKDVTNRLKNMAQTTNPVASLISPQGTQKPKEARATPQPIITQRSTESTGPNRHRGIGSFGKNISIQKQVMSGPLSPDNVWNKFAQVKATPSTSEPPLDVIDISNSPDDAFLEGDVAEDGDAGAKGQKRAASGVLDLQAMTKKQKKQFQALKFKTDFAALQKQYTERGFQPALEAALKLIQENAIELDAFEAVFEWFYKTNAQEAREFQAGVYKLSDWQSPFLNVIQLDLIVAKCEYLYGDERIGETEFNKLMTRRQQWARPITEMCKAMVEKNQVEKARALLMNVVTTNHPLKDKMRRIGKMLSKDYNDMRPYPSAVVVASSQRSDLREDGGVRDIPDGTRTQIGGIRSEGALRNLVANAASRN</sequence>
<evidence type="ECO:0000256" key="4">
    <source>
        <dbReference type="ARBA" id="ARBA00022614"/>
    </source>
</evidence>
<evidence type="ECO:0000256" key="2">
    <source>
        <dbReference type="ARBA" id="ARBA00009285"/>
    </source>
</evidence>
<protein>
    <submittedName>
        <fullName evidence="11">Nuclear transport factor 2 (NTF2) domain</fullName>
    </submittedName>
</protein>
<dbReference type="InterPro" id="IPR001611">
    <property type="entry name" value="Leu-rich_rpt"/>
</dbReference>
<dbReference type="Pfam" id="PF03943">
    <property type="entry name" value="TAP_C"/>
    <property type="match status" value="1"/>
</dbReference>
<evidence type="ECO:0000256" key="3">
    <source>
        <dbReference type="ARBA" id="ARBA00022448"/>
    </source>
</evidence>
<feature type="region of interest" description="Disordered" evidence="8">
    <location>
        <begin position="543"/>
        <end position="582"/>
    </location>
</feature>
<dbReference type="SUPFAM" id="SSF54427">
    <property type="entry name" value="NTF2-like"/>
    <property type="match status" value="1"/>
</dbReference>
<evidence type="ECO:0000259" key="9">
    <source>
        <dbReference type="PROSITE" id="PS50177"/>
    </source>
</evidence>
<dbReference type="InterPro" id="IPR002075">
    <property type="entry name" value="NTF2_dom"/>
</dbReference>
<evidence type="ECO:0000259" key="10">
    <source>
        <dbReference type="PROSITE" id="PS51281"/>
    </source>
</evidence>
<dbReference type="Pfam" id="PF24048">
    <property type="entry name" value="LRR_NXF1-5"/>
    <property type="match status" value="1"/>
</dbReference>
<comment type="similarity">
    <text evidence="2">Belongs to the NXF family.</text>
</comment>
<dbReference type="SMART" id="SM00804">
    <property type="entry name" value="TAP_C"/>
    <property type="match status" value="1"/>
</dbReference>
<evidence type="ECO:0000256" key="1">
    <source>
        <dbReference type="ARBA" id="ARBA00004123"/>
    </source>
</evidence>
<dbReference type="SUPFAM" id="SSF46934">
    <property type="entry name" value="UBA-like"/>
    <property type="match status" value="1"/>
</dbReference>
<dbReference type="Gene3D" id="3.30.70.330">
    <property type="match status" value="1"/>
</dbReference>
<dbReference type="GO" id="GO:0016973">
    <property type="term" value="P:poly(A)+ mRNA export from nucleus"/>
    <property type="evidence" value="ECO:0007669"/>
    <property type="project" value="TreeGrafter"/>
</dbReference>
<accession>A0AAW1JIG2</accession>
<dbReference type="GO" id="GO:0003723">
    <property type="term" value="F:RNA binding"/>
    <property type="evidence" value="ECO:0007669"/>
    <property type="project" value="TreeGrafter"/>
</dbReference>
<reference evidence="11 12" key="1">
    <citation type="journal article" date="2024" name="BMC Genomics">
        <title>De novo assembly and annotation of Popillia japonica's genome with initial clues to its potential as an invasive pest.</title>
        <authorList>
            <person name="Cucini C."/>
            <person name="Boschi S."/>
            <person name="Funari R."/>
            <person name="Cardaioli E."/>
            <person name="Iannotti N."/>
            <person name="Marturano G."/>
            <person name="Paoli F."/>
            <person name="Bruttini M."/>
            <person name="Carapelli A."/>
            <person name="Frati F."/>
            <person name="Nardi F."/>
        </authorList>
    </citation>
    <scope>NUCLEOTIDE SEQUENCE [LARGE SCALE GENOMIC DNA]</scope>
    <source>
        <strain evidence="11">DMR45628</strain>
    </source>
</reference>
<evidence type="ECO:0000313" key="11">
    <source>
        <dbReference type="EMBL" id="KAK9703449.1"/>
    </source>
</evidence>
<dbReference type="Proteomes" id="UP001458880">
    <property type="component" value="Unassembled WGS sequence"/>
</dbReference>
<evidence type="ECO:0000313" key="12">
    <source>
        <dbReference type="Proteomes" id="UP001458880"/>
    </source>
</evidence>
<dbReference type="PROSITE" id="PS51450">
    <property type="entry name" value="LRR"/>
    <property type="match status" value="2"/>
</dbReference>
<keyword evidence="5" id="KW-0677">Repeat</keyword>
<dbReference type="InterPro" id="IPR005637">
    <property type="entry name" value="TAP_C_dom"/>
</dbReference>
<feature type="region of interest" description="Disordered" evidence="8">
    <location>
        <begin position="847"/>
        <end position="868"/>
    </location>
</feature>
<dbReference type="Gene3D" id="1.10.8.10">
    <property type="entry name" value="DNA helicase RuvA subunit, C-terminal domain"/>
    <property type="match status" value="1"/>
</dbReference>
<dbReference type="InterPro" id="IPR035979">
    <property type="entry name" value="RBD_domain_sf"/>
</dbReference>
<keyword evidence="6" id="KW-0509">mRNA transport</keyword>
<feature type="domain" description="NTF2" evidence="9">
    <location>
        <begin position="280"/>
        <end position="434"/>
    </location>
</feature>
<dbReference type="InterPro" id="IPR032675">
    <property type="entry name" value="LRR_dom_sf"/>
</dbReference>
<keyword evidence="4" id="KW-0433">Leucine-rich repeat</keyword>
<dbReference type="InterPro" id="IPR057125">
    <property type="entry name" value="NXF1/2/3/5-like_LRR"/>
</dbReference>
<feature type="domain" description="TAP-C" evidence="10">
    <location>
        <begin position="466"/>
        <end position="521"/>
    </location>
</feature>
<organism evidence="11 12">
    <name type="scientific">Popillia japonica</name>
    <name type="common">Japanese beetle</name>
    <dbReference type="NCBI Taxonomy" id="7064"/>
    <lineage>
        <taxon>Eukaryota</taxon>
        <taxon>Metazoa</taxon>
        <taxon>Ecdysozoa</taxon>
        <taxon>Arthropoda</taxon>
        <taxon>Hexapoda</taxon>
        <taxon>Insecta</taxon>
        <taxon>Pterygota</taxon>
        <taxon>Neoptera</taxon>
        <taxon>Endopterygota</taxon>
        <taxon>Coleoptera</taxon>
        <taxon>Polyphaga</taxon>
        <taxon>Scarabaeiformia</taxon>
        <taxon>Scarabaeidae</taxon>
        <taxon>Rutelinae</taxon>
        <taxon>Popillia</taxon>
    </lineage>
</organism>
<dbReference type="SUPFAM" id="SSF52058">
    <property type="entry name" value="L domain-like"/>
    <property type="match status" value="1"/>
</dbReference>
<dbReference type="PROSITE" id="PS50177">
    <property type="entry name" value="NTF2_DOMAIN"/>
    <property type="match status" value="1"/>
</dbReference>
<feature type="compositionally biased region" description="Basic and acidic residues" evidence="8">
    <location>
        <begin position="849"/>
        <end position="862"/>
    </location>
</feature>
<dbReference type="InterPro" id="IPR018222">
    <property type="entry name" value="Nuclear_transport_factor_2_euk"/>
</dbReference>
<comment type="caution">
    <text evidence="11">The sequence shown here is derived from an EMBL/GenBank/DDBJ whole genome shotgun (WGS) entry which is preliminary data.</text>
</comment>
<feature type="compositionally biased region" description="Polar residues" evidence="8">
    <location>
        <begin position="562"/>
        <end position="574"/>
    </location>
</feature>
<evidence type="ECO:0000256" key="6">
    <source>
        <dbReference type="ARBA" id="ARBA00022816"/>
    </source>
</evidence>
<keyword evidence="3" id="KW-0813">Transport</keyword>
<dbReference type="PANTHER" id="PTHR10662">
    <property type="entry name" value="NUCLEAR RNA EXPORT FACTOR"/>
    <property type="match status" value="1"/>
</dbReference>
<dbReference type="InterPro" id="IPR032710">
    <property type="entry name" value="NTF2-like_dom_sf"/>
</dbReference>
<name>A0AAW1JIG2_POPJA</name>
<keyword evidence="7" id="KW-0539">Nucleus</keyword>
<dbReference type="SUPFAM" id="SSF54928">
    <property type="entry name" value="RNA-binding domain, RBD"/>
    <property type="match status" value="1"/>
</dbReference>